<sequence>MNSSALPFNLCIHPRLDSIITYLWSSTDYGYLNLSETARALFLILDRSLTPS</sequence>
<evidence type="ECO:0000313" key="1">
    <source>
        <dbReference type="EMBL" id="TFL00394.1"/>
    </source>
</evidence>
<dbReference type="EMBL" id="ML178829">
    <property type="protein sequence ID" value="TFL00394.1"/>
    <property type="molecule type" value="Genomic_DNA"/>
</dbReference>
<accession>A0A5C3QPY1</accession>
<reference evidence="1 2" key="1">
    <citation type="journal article" date="2019" name="Nat. Ecol. Evol.">
        <title>Megaphylogeny resolves global patterns of mushroom evolution.</title>
        <authorList>
            <person name="Varga T."/>
            <person name="Krizsan K."/>
            <person name="Foldi C."/>
            <person name="Dima B."/>
            <person name="Sanchez-Garcia M."/>
            <person name="Sanchez-Ramirez S."/>
            <person name="Szollosi G.J."/>
            <person name="Szarkandi J.G."/>
            <person name="Papp V."/>
            <person name="Albert L."/>
            <person name="Andreopoulos W."/>
            <person name="Angelini C."/>
            <person name="Antonin V."/>
            <person name="Barry K.W."/>
            <person name="Bougher N.L."/>
            <person name="Buchanan P."/>
            <person name="Buyck B."/>
            <person name="Bense V."/>
            <person name="Catcheside P."/>
            <person name="Chovatia M."/>
            <person name="Cooper J."/>
            <person name="Damon W."/>
            <person name="Desjardin D."/>
            <person name="Finy P."/>
            <person name="Geml J."/>
            <person name="Haridas S."/>
            <person name="Hughes K."/>
            <person name="Justo A."/>
            <person name="Karasinski D."/>
            <person name="Kautmanova I."/>
            <person name="Kiss B."/>
            <person name="Kocsube S."/>
            <person name="Kotiranta H."/>
            <person name="LaButti K.M."/>
            <person name="Lechner B.E."/>
            <person name="Liimatainen K."/>
            <person name="Lipzen A."/>
            <person name="Lukacs Z."/>
            <person name="Mihaltcheva S."/>
            <person name="Morgado L.N."/>
            <person name="Niskanen T."/>
            <person name="Noordeloos M.E."/>
            <person name="Ohm R.A."/>
            <person name="Ortiz-Santana B."/>
            <person name="Ovrebo C."/>
            <person name="Racz N."/>
            <person name="Riley R."/>
            <person name="Savchenko A."/>
            <person name="Shiryaev A."/>
            <person name="Soop K."/>
            <person name="Spirin V."/>
            <person name="Szebenyi C."/>
            <person name="Tomsovsky M."/>
            <person name="Tulloss R.E."/>
            <person name="Uehling J."/>
            <person name="Grigoriev I.V."/>
            <person name="Vagvolgyi C."/>
            <person name="Papp T."/>
            <person name="Martin F.M."/>
            <person name="Miettinen O."/>
            <person name="Hibbett D.S."/>
            <person name="Nagy L.G."/>
        </authorList>
    </citation>
    <scope>NUCLEOTIDE SEQUENCE [LARGE SCALE GENOMIC DNA]</scope>
    <source>
        <strain evidence="1 2">CBS 309.79</strain>
    </source>
</reference>
<keyword evidence="2" id="KW-1185">Reference proteome</keyword>
<gene>
    <name evidence="1" type="ORF">BDV98DRAFT_114364</name>
</gene>
<proteinExistence type="predicted"/>
<dbReference type="AlphaFoldDB" id="A0A5C3QPY1"/>
<name>A0A5C3QPY1_9AGAR</name>
<organism evidence="1 2">
    <name type="scientific">Pterulicium gracile</name>
    <dbReference type="NCBI Taxonomy" id="1884261"/>
    <lineage>
        <taxon>Eukaryota</taxon>
        <taxon>Fungi</taxon>
        <taxon>Dikarya</taxon>
        <taxon>Basidiomycota</taxon>
        <taxon>Agaricomycotina</taxon>
        <taxon>Agaricomycetes</taxon>
        <taxon>Agaricomycetidae</taxon>
        <taxon>Agaricales</taxon>
        <taxon>Pleurotineae</taxon>
        <taxon>Pterulaceae</taxon>
        <taxon>Pterulicium</taxon>
    </lineage>
</organism>
<evidence type="ECO:0000313" key="2">
    <source>
        <dbReference type="Proteomes" id="UP000305067"/>
    </source>
</evidence>
<protein>
    <submittedName>
        <fullName evidence="1">Uncharacterized protein</fullName>
    </submittedName>
</protein>
<dbReference type="Proteomes" id="UP000305067">
    <property type="component" value="Unassembled WGS sequence"/>
</dbReference>